<evidence type="ECO:0000256" key="2">
    <source>
        <dbReference type="ARBA" id="ARBA00023002"/>
    </source>
</evidence>
<evidence type="ECO:0000313" key="8">
    <source>
        <dbReference type="Proteomes" id="UP001149719"/>
    </source>
</evidence>
<dbReference type="InterPro" id="IPR016161">
    <property type="entry name" value="Ald_DH/histidinol_DH"/>
</dbReference>
<dbReference type="InterPro" id="IPR012394">
    <property type="entry name" value="Aldehyde_DH_NAD(P)"/>
</dbReference>
<feature type="domain" description="Aldehyde dehydrogenase" evidence="6">
    <location>
        <begin position="31"/>
        <end position="437"/>
    </location>
</feature>
<dbReference type="PANTHER" id="PTHR43570">
    <property type="entry name" value="ALDEHYDE DEHYDROGENASE"/>
    <property type="match status" value="1"/>
</dbReference>
<dbReference type="Pfam" id="PF00171">
    <property type="entry name" value="Aldedh"/>
    <property type="match status" value="1"/>
</dbReference>
<evidence type="ECO:0000256" key="3">
    <source>
        <dbReference type="PIRNR" id="PIRNR036492"/>
    </source>
</evidence>
<dbReference type="SUPFAM" id="SSF53720">
    <property type="entry name" value="ALDH-like"/>
    <property type="match status" value="1"/>
</dbReference>
<dbReference type="InterPro" id="IPR015590">
    <property type="entry name" value="Aldehyde_DH_dom"/>
</dbReference>
<evidence type="ECO:0000256" key="1">
    <source>
        <dbReference type="ARBA" id="ARBA00009986"/>
    </source>
</evidence>
<dbReference type="CDD" id="cd07087">
    <property type="entry name" value="ALDH_F3-13-14_CALDH-like"/>
    <property type="match status" value="1"/>
</dbReference>
<dbReference type="Gene3D" id="3.40.605.10">
    <property type="entry name" value="Aldehyde Dehydrogenase, Chain A, domain 1"/>
    <property type="match status" value="1"/>
</dbReference>
<dbReference type="PANTHER" id="PTHR43570:SF16">
    <property type="entry name" value="ALDEHYDE DEHYDROGENASE TYPE III, ISOFORM Q"/>
    <property type="match status" value="1"/>
</dbReference>
<dbReference type="PIRSF" id="PIRSF036492">
    <property type="entry name" value="ALDH"/>
    <property type="match status" value="1"/>
</dbReference>
<dbReference type="RefSeq" id="WP_269126245.1">
    <property type="nucleotide sequence ID" value="NZ_JAPUBN010000018.1"/>
</dbReference>
<organism evidence="7 8">
    <name type="scientific">Marinomonas phaeophyticola</name>
    <dbReference type="NCBI Taxonomy" id="3004091"/>
    <lineage>
        <taxon>Bacteria</taxon>
        <taxon>Pseudomonadati</taxon>
        <taxon>Pseudomonadota</taxon>
        <taxon>Gammaproteobacteria</taxon>
        <taxon>Oceanospirillales</taxon>
        <taxon>Oceanospirillaceae</taxon>
        <taxon>Marinomonas</taxon>
    </lineage>
</organism>
<reference evidence="7" key="1">
    <citation type="submission" date="2022-12" db="EMBL/GenBank/DDBJ databases">
        <title>Marinomonas 15G1-11 sp. nov, isolated from marine algae.</title>
        <authorList>
            <person name="Butt M."/>
            <person name="Choi D.G."/>
            <person name="Kim J.M."/>
            <person name="Lee J.K."/>
            <person name="Baek J.H."/>
            <person name="Jeon C.O."/>
        </authorList>
    </citation>
    <scope>NUCLEOTIDE SEQUENCE</scope>
    <source>
        <strain evidence="7">15G1-11</strain>
    </source>
</reference>
<proteinExistence type="inferred from homology"/>
<protein>
    <recommendedName>
        <fullName evidence="3">Aldehyde dehydrogenase</fullName>
    </recommendedName>
</protein>
<name>A0ABT4JVZ0_9GAMM</name>
<dbReference type="EMBL" id="JAPUBN010000018">
    <property type="protein sequence ID" value="MCZ2722545.1"/>
    <property type="molecule type" value="Genomic_DNA"/>
</dbReference>
<evidence type="ECO:0000313" key="7">
    <source>
        <dbReference type="EMBL" id="MCZ2722545.1"/>
    </source>
</evidence>
<dbReference type="Proteomes" id="UP001149719">
    <property type="component" value="Unassembled WGS sequence"/>
</dbReference>
<feature type="active site" evidence="4">
    <location>
        <position position="219"/>
    </location>
</feature>
<gene>
    <name evidence="7" type="ORF">O1D97_13240</name>
</gene>
<evidence type="ECO:0000259" key="6">
    <source>
        <dbReference type="Pfam" id="PF00171"/>
    </source>
</evidence>
<dbReference type="InterPro" id="IPR016162">
    <property type="entry name" value="Ald_DH_N"/>
</dbReference>
<keyword evidence="8" id="KW-1185">Reference proteome</keyword>
<sequence length="465" mass="51833">MAEPVLNSSLTQISFQVDGLKLSFRKGLTRTIAWRVHQLQQVKKMLQEQQSQFYKALALDLHKSEQEAWVSEIGFVISEVDHTLKYLNQWSQPRKVSTPLIAQPAKSYSLAEPLGTVLIISAWNYPIQLVLAPLVAAIAAGNCVVIKPSEVAEYSGSLLAELLPQYLDVDCIQVISGAIEETTELLKQSFDHIFYTGGEAVAKIIMRAAAEHLTPVTLELGGKSPCIVDSQTNVEMSAARIVWSKWMNAGQTCVAPDYVLVEASFAENLIRAITSKIESFYGQNPESSQDYGRIINTRHFDRLVHYLEGENVVYGGQFNRQNQYLAPTIILSSNNQSPIMQEEIFGPILVIKTVKVLDDAIDFINSKPKPLALYLYTNDRSFEAKVVQQTSSGNVGINDGMMFMANPNLPFGGVGGSGMGRYHGQAGFNTFSHLKTIMKRRFLFDVALRYPPFSYLKLRILKKLL</sequence>
<comment type="similarity">
    <text evidence="1 3 5">Belongs to the aldehyde dehydrogenase family.</text>
</comment>
<accession>A0ABT4JVZ0</accession>
<dbReference type="InterPro" id="IPR016163">
    <property type="entry name" value="Ald_DH_C"/>
</dbReference>
<comment type="caution">
    <text evidence="7">The sequence shown here is derived from an EMBL/GenBank/DDBJ whole genome shotgun (WGS) entry which is preliminary data.</text>
</comment>
<dbReference type="InterPro" id="IPR029510">
    <property type="entry name" value="Ald_DH_CS_GLU"/>
</dbReference>
<evidence type="ECO:0000256" key="4">
    <source>
        <dbReference type="PROSITE-ProRule" id="PRU10007"/>
    </source>
</evidence>
<dbReference type="PROSITE" id="PS00687">
    <property type="entry name" value="ALDEHYDE_DEHYDR_GLU"/>
    <property type="match status" value="1"/>
</dbReference>
<dbReference type="Gene3D" id="3.40.309.10">
    <property type="entry name" value="Aldehyde Dehydrogenase, Chain A, domain 2"/>
    <property type="match status" value="1"/>
</dbReference>
<evidence type="ECO:0000256" key="5">
    <source>
        <dbReference type="RuleBase" id="RU003345"/>
    </source>
</evidence>
<keyword evidence="2 3" id="KW-0560">Oxidoreductase</keyword>